<organism evidence="1">
    <name type="scientific">marine metagenome</name>
    <dbReference type="NCBI Taxonomy" id="408172"/>
    <lineage>
        <taxon>unclassified sequences</taxon>
        <taxon>metagenomes</taxon>
        <taxon>ecological metagenomes</taxon>
    </lineage>
</organism>
<gene>
    <name evidence="1" type="ORF">METZ01_LOCUS126479</name>
</gene>
<dbReference type="AlphaFoldDB" id="A0A381Y9F6"/>
<reference evidence="1" key="1">
    <citation type="submission" date="2018-05" db="EMBL/GenBank/DDBJ databases">
        <authorList>
            <person name="Lanie J.A."/>
            <person name="Ng W.-L."/>
            <person name="Kazmierczak K.M."/>
            <person name="Andrzejewski T.M."/>
            <person name="Davidsen T.M."/>
            <person name="Wayne K.J."/>
            <person name="Tettelin H."/>
            <person name="Glass J.I."/>
            <person name="Rusch D."/>
            <person name="Podicherti R."/>
            <person name="Tsui H.-C.T."/>
            <person name="Winkler M.E."/>
        </authorList>
    </citation>
    <scope>NUCLEOTIDE SEQUENCE</scope>
</reference>
<name>A0A381Y9F6_9ZZZZ</name>
<accession>A0A381Y9F6</accession>
<evidence type="ECO:0000313" key="1">
    <source>
        <dbReference type="EMBL" id="SVA73625.1"/>
    </source>
</evidence>
<evidence type="ECO:0008006" key="2">
    <source>
        <dbReference type="Google" id="ProtNLM"/>
    </source>
</evidence>
<proteinExistence type="predicted"/>
<sequence>MAILVGSSGAVPTNDYIALHLIKRGAVVININPDTSSNQIVNTDLFIEMKSKDAFLELNKIAFG</sequence>
<dbReference type="EMBL" id="UINC01017688">
    <property type="protein sequence ID" value="SVA73625.1"/>
    <property type="molecule type" value="Genomic_DNA"/>
</dbReference>
<protein>
    <recommendedName>
        <fullName evidence="2">Deacetylase sirtuin-type domain-containing protein</fullName>
    </recommendedName>
</protein>